<reference evidence="21" key="1">
    <citation type="submission" date="2015-10" db="EMBL/GenBank/DDBJ databases">
        <authorList>
            <person name="Luecker S."/>
            <person name="Luecker S."/>
        </authorList>
    </citation>
    <scope>NUCLEOTIDE SEQUENCE [LARGE SCALE GENOMIC DNA]</scope>
</reference>
<keyword evidence="13 15" id="KW-0472">Membrane</keyword>
<dbReference type="PRINTS" id="PR00344">
    <property type="entry name" value="BCTRLSENSOR"/>
</dbReference>
<keyword evidence="12" id="KW-0902">Two-component regulatory system</keyword>
<evidence type="ECO:0000313" key="21">
    <source>
        <dbReference type="Proteomes" id="UP000198736"/>
    </source>
</evidence>
<dbReference type="PROSITE" id="PS50113">
    <property type="entry name" value="PAC"/>
    <property type="match status" value="2"/>
</dbReference>
<dbReference type="PROSITE" id="PS50112">
    <property type="entry name" value="PAS"/>
    <property type="match status" value="2"/>
</dbReference>
<dbReference type="SUPFAM" id="SSF158472">
    <property type="entry name" value="HAMP domain-like"/>
    <property type="match status" value="1"/>
</dbReference>
<dbReference type="SMART" id="SM00304">
    <property type="entry name" value="HAMP"/>
    <property type="match status" value="1"/>
</dbReference>
<evidence type="ECO:0000256" key="1">
    <source>
        <dbReference type="ARBA" id="ARBA00000085"/>
    </source>
</evidence>
<protein>
    <recommendedName>
        <fullName evidence="3">histidine kinase</fullName>
        <ecNumber evidence="3">2.7.13.3</ecNumber>
    </recommendedName>
</protein>
<feature type="coiled-coil region" evidence="14">
    <location>
        <begin position="679"/>
        <end position="717"/>
    </location>
</feature>
<dbReference type="SMART" id="SM00388">
    <property type="entry name" value="HisKA"/>
    <property type="match status" value="1"/>
</dbReference>
<feature type="domain" description="PAS" evidence="17">
    <location>
        <begin position="420"/>
        <end position="490"/>
    </location>
</feature>
<evidence type="ECO:0000256" key="6">
    <source>
        <dbReference type="ARBA" id="ARBA00022679"/>
    </source>
</evidence>
<dbReference type="Pfam" id="PF13426">
    <property type="entry name" value="PAS_9"/>
    <property type="match status" value="2"/>
</dbReference>
<keyword evidence="11 15" id="KW-1133">Transmembrane helix</keyword>
<dbReference type="EC" id="2.7.13.3" evidence="3"/>
<dbReference type="NCBIfam" id="TIGR00229">
    <property type="entry name" value="sensory_box"/>
    <property type="match status" value="3"/>
</dbReference>
<dbReference type="PROSITE" id="PS50885">
    <property type="entry name" value="HAMP"/>
    <property type="match status" value="1"/>
</dbReference>
<dbReference type="RefSeq" id="WP_090902271.1">
    <property type="nucleotide sequence ID" value="NZ_CZPZ01000036.1"/>
</dbReference>
<dbReference type="InterPro" id="IPR000700">
    <property type="entry name" value="PAS-assoc_C"/>
</dbReference>
<evidence type="ECO:0000256" key="11">
    <source>
        <dbReference type="ARBA" id="ARBA00022989"/>
    </source>
</evidence>
<proteinExistence type="predicted"/>
<accession>A0A0S4LSA0</accession>
<dbReference type="EMBL" id="CZPZ01000036">
    <property type="protein sequence ID" value="CUS39865.1"/>
    <property type="molecule type" value="Genomic_DNA"/>
</dbReference>
<dbReference type="PANTHER" id="PTHR43065:SF46">
    <property type="entry name" value="C4-DICARBOXYLATE TRANSPORT SENSOR PROTEIN DCTB"/>
    <property type="match status" value="1"/>
</dbReference>
<sequence length="1059" mass="118347">MALWSRSSSLQQKIIAAIVMVGLLPLTLLLALIYIEERRALRESTGANFKEVAVEAARRIEMQVTRGINEAQQLATAPFLRTAVSEANRTYEGKDAQRISEIIKDWQQRWRQRDKRSEFPLFVNRIVTNYLIRWHEIRKSDYVGILVTDAQGALVVSSIPQVEYSYAKTAWWQAVVQGGSHQPYVSEIAFDPAFGTHVVVVAAPILDDQRRTVIGTVTILLRRDTLFQSIAEGSFGMTGHAMLFASDGTVVICPVLAPEAHSIDAELVGTLGALKPGWAEAADDSHGNKGALIGFAPVRFADQLAAGSIGGKRWITVARQDPSEIFAPLGELMAKVLLFGMIVLVVLSGIGMIVARRIARPIQVLHDGVQQIGSGRLEQRLEIATGDEIEGLAQAFNQMASNLQRSFGQIEQRMADVRRVEEKYRDLIEHAPEMICQLDRGGRLVHVNKTGLDKLGYTPDEMLGMKLWDCVHGGQESHVLHFLERLVSHGQSSMETVLVAKDGRLMDVEVHGTALFDQERGGLIHSRAFVRDVTAQRRLEQEIQRYTVGLEQVVSERTQQLTISQARYKALFDFVADSVFMVSATGFVVAVNEREQQVLGYAESEIVGKNVLDIVPDAHHRAFTGWLRDVSTEQRQVATQEMTVYHADRHEIPVEMDLIRVSGTEQLLVMVQLRDITDRKKLERQLHSYREDLELKVKERTREIEETKQYLENLLENANDVIYTLDLDQQFTYVNSKINAWGYRKDDLIGRPYLSLLSRRHRGRRLKNTLDIGAKQVYEVEVVTRSGEVRAVMVSVSPLQGADGEILGVLGIARDMTETKKLERQIRHAEKLASIGQLAAGVAHEINNPLGGILNCLYNLRKGTPSPARQEEYWASMEHGVRRVQKIVRQLLDFSQQHEPAFSPADINRIVDQVLGLTTHLFMPNRIRLETFPTYDVPPVMVDRHMIEQVLMNLILNAVQAMKNGGVLTIRTSVAEGICRVDVTDTGSGIPASVLPRVFDPFFTTKGEGEGTGLGLSVNLGIVERHGGKILVESEVGKGTTFTLCLPVSRERSFAEKEA</sequence>
<dbReference type="InterPro" id="IPR003661">
    <property type="entry name" value="HisK_dim/P_dom"/>
</dbReference>
<evidence type="ECO:0000256" key="4">
    <source>
        <dbReference type="ARBA" id="ARBA00022475"/>
    </source>
</evidence>
<dbReference type="OrthoDB" id="5287556at2"/>
<evidence type="ECO:0000256" key="9">
    <source>
        <dbReference type="ARBA" id="ARBA00022777"/>
    </source>
</evidence>
<dbReference type="PANTHER" id="PTHR43065">
    <property type="entry name" value="SENSOR HISTIDINE KINASE"/>
    <property type="match status" value="1"/>
</dbReference>
<dbReference type="SUPFAM" id="SSF47384">
    <property type="entry name" value="Homodimeric domain of signal transducing histidine kinase"/>
    <property type="match status" value="1"/>
</dbReference>
<evidence type="ECO:0000256" key="3">
    <source>
        <dbReference type="ARBA" id="ARBA00012438"/>
    </source>
</evidence>
<name>A0A0S4LSA0_9BACT</name>
<dbReference type="InterPro" id="IPR033479">
    <property type="entry name" value="dCache_1"/>
</dbReference>
<dbReference type="CDD" id="cd00130">
    <property type="entry name" value="PAS"/>
    <property type="match status" value="3"/>
</dbReference>
<dbReference type="Pfam" id="PF00512">
    <property type="entry name" value="HisKA"/>
    <property type="match status" value="1"/>
</dbReference>
<dbReference type="Pfam" id="PF02743">
    <property type="entry name" value="dCache_1"/>
    <property type="match status" value="1"/>
</dbReference>
<evidence type="ECO:0000259" key="19">
    <source>
        <dbReference type="PROSITE" id="PS50885"/>
    </source>
</evidence>
<evidence type="ECO:0000256" key="5">
    <source>
        <dbReference type="ARBA" id="ARBA00022553"/>
    </source>
</evidence>
<keyword evidence="5" id="KW-0597">Phosphoprotein</keyword>
<keyword evidence="9 20" id="KW-0418">Kinase</keyword>
<evidence type="ECO:0000256" key="12">
    <source>
        <dbReference type="ARBA" id="ARBA00023012"/>
    </source>
</evidence>
<comment type="subcellular location">
    <subcellularLocation>
        <location evidence="2">Cell membrane</location>
        <topology evidence="2">Multi-pass membrane protein</topology>
    </subcellularLocation>
</comment>
<dbReference type="InterPro" id="IPR004358">
    <property type="entry name" value="Sig_transdc_His_kin-like_C"/>
</dbReference>
<dbReference type="Gene3D" id="6.10.340.10">
    <property type="match status" value="1"/>
</dbReference>
<dbReference type="SMART" id="SM00091">
    <property type="entry name" value="PAS"/>
    <property type="match status" value="3"/>
</dbReference>
<keyword evidence="8" id="KW-0547">Nucleotide-binding</keyword>
<feature type="domain" description="HAMP" evidence="19">
    <location>
        <begin position="356"/>
        <end position="408"/>
    </location>
</feature>
<evidence type="ECO:0000256" key="15">
    <source>
        <dbReference type="SAM" id="Phobius"/>
    </source>
</evidence>
<evidence type="ECO:0000313" key="20">
    <source>
        <dbReference type="EMBL" id="CUS39865.1"/>
    </source>
</evidence>
<dbReference type="AlphaFoldDB" id="A0A0S4LSA0"/>
<evidence type="ECO:0000259" key="18">
    <source>
        <dbReference type="PROSITE" id="PS50113"/>
    </source>
</evidence>
<dbReference type="InterPro" id="IPR036097">
    <property type="entry name" value="HisK_dim/P_sf"/>
</dbReference>
<dbReference type="Gene3D" id="3.30.565.10">
    <property type="entry name" value="Histidine kinase-like ATPase, C-terminal domain"/>
    <property type="match status" value="1"/>
</dbReference>
<dbReference type="GO" id="GO:0005524">
    <property type="term" value="F:ATP binding"/>
    <property type="evidence" value="ECO:0007669"/>
    <property type="project" value="UniProtKB-KW"/>
</dbReference>
<dbReference type="Gene3D" id="3.30.450.20">
    <property type="entry name" value="PAS domain"/>
    <property type="match status" value="4"/>
</dbReference>
<dbReference type="InterPro" id="IPR001610">
    <property type="entry name" value="PAC"/>
</dbReference>
<keyword evidence="4" id="KW-1003">Cell membrane</keyword>
<dbReference type="Proteomes" id="UP000198736">
    <property type="component" value="Unassembled WGS sequence"/>
</dbReference>
<dbReference type="Gene3D" id="1.10.287.130">
    <property type="match status" value="1"/>
</dbReference>
<dbReference type="GO" id="GO:0000155">
    <property type="term" value="F:phosphorelay sensor kinase activity"/>
    <property type="evidence" value="ECO:0007669"/>
    <property type="project" value="InterPro"/>
</dbReference>
<dbReference type="PROSITE" id="PS50109">
    <property type="entry name" value="HIS_KIN"/>
    <property type="match status" value="1"/>
</dbReference>
<dbReference type="GO" id="GO:0005886">
    <property type="term" value="C:plasma membrane"/>
    <property type="evidence" value="ECO:0007669"/>
    <property type="project" value="UniProtKB-SubCell"/>
</dbReference>
<comment type="catalytic activity">
    <reaction evidence="1">
        <text>ATP + protein L-histidine = ADP + protein N-phospho-L-histidine.</text>
        <dbReference type="EC" id="2.7.13.3"/>
    </reaction>
</comment>
<dbReference type="InterPro" id="IPR000014">
    <property type="entry name" value="PAS"/>
</dbReference>
<feature type="transmembrane region" description="Helical" evidence="15">
    <location>
        <begin position="14"/>
        <end position="35"/>
    </location>
</feature>
<feature type="domain" description="Histidine kinase" evidence="16">
    <location>
        <begin position="841"/>
        <end position="1050"/>
    </location>
</feature>
<feature type="domain" description="PAS" evidence="17">
    <location>
        <begin position="564"/>
        <end position="615"/>
    </location>
</feature>
<dbReference type="CDD" id="cd06225">
    <property type="entry name" value="HAMP"/>
    <property type="match status" value="1"/>
</dbReference>
<dbReference type="InterPro" id="IPR036890">
    <property type="entry name" value="HATPase_C_sf"/>
</dbReference>
<dbReference type="InterPro" id="IPR005467">
    <property type="entry name" value="His_kinase_dom"/>
</dbReference>
<dbReference type="SMART" id="SM00086">
    <property type="entry name" value="PAC"/>
    <property type="match status" value="3"/>
</dbReference>
<evidence type="ECO:0000256" key="7">
    <source>
        <dbReference type="ARBA" id="ARBA00022692"/>
    </source>
</evidence>
<dbReference type="InterPro" id="IPR013656">
    <property type="entry name" value="PAS_4"/>
</dbReference>
<dbReference type="Pfam" id="PF08448">
    <property type="entry name" value="PAS_4"/>
    <property type="match status" value="1"/>
</dbReference>
<dbReference type="STRING" id="1742973.COMA2_90044"/>
<evidence type="ECO:0000259" key="16">
    <source>
        <dbReference type="PROSITE" id="PS50109"/>
    </source>
</evidence>
<dbReference type="InterPro" id="IPR003660">
    <property type="entry name" value="HAMP_dom"/>
</dbReference>
<keyword evidence="7 15" id="KW-0812">Transmembrane</keyword>
<organism evidence="20 21">
    <name type="scientific">Candidatus Nitrospira nitrificans</name>
    <dbReference type="NCBI Taxonomy" id="1742973"/>
    <lineage>
        <taxon>Bacteria</taxon>
        <taxon>Pseudomonadati</taxon>
        <taxon>Nitrospirota</taxon>
        <taxon>Nitrospiria</taxon>
        <taxon>Nitrospirales</taxon>
        <taxon>Nitrospiraceae</taxon>
        <taxon>Nitrospira</taxon>
    </lineage>
</organism>
<dbReference type="SUPFAM" id="SSF55874">
    <property type="entry name" value="ATPase domain of HSP90 chaperone/DNA topoisomerase II/histidine kinase"/>
    <property type="match status" value="1"/>
</dbReference>
<feature type="domain" description="PAC" evidence="18">
    <location>
        <begin position="492"/>
        <end position="545"/>
    </location>
</feature>
<gene>
    <name evidence="20" type="ORF">COMA2_90044</name>
</gene>
<dbReference type="InterPro" id="IPR035965">
    <property type="entry name" value="PAS-like_dom_sf"/>
</dbReference>
<keyword evidence="21" id="KW-1185">Reference proteome</keyword>
<dbReference type="Pfam" id="PF02518">
    <property type="entry name" value="HATPase_c"/>
    <property type="match status" value="1"/>
</dbReference>
<dbReference type="Pfam" id="PF00672">
    <property type="entry name" value="HAMP"/>
    <property type="match status" value="1"/>
</dbReference>
<evidence type="ECO:0000256" key="13">
    <source>
        <dbReference type="ARBA" id="ARBA00023136"/>
    </source>
</evidence>
<evidence type="ECO:0000256" key="10">
    <source>
        <dbReference type="ARBA" id="ARBA00022840"/>
    </source>
</evidence>
<evidence type="ECO:0000256" key="8">
    <source>
        <dbReference type="ARBA" id="ARBA00022741"/>
    </source>
</evidence>
<feature type="transmembrane region" description="Helical" evidence="15">
    <location>
        <begin position="336"/>
        <end position="355"/>
    </location>
</feature>
<dbReference type="InterPro" id="IPR003594">
    <property type="entry name" value="HATPase_dom"/>
</dbReference>
<keyword evidence="6 20" id="KW-0808">Transferase</keyword>
<dbReference type="CDD" id="cd18773">
    <property type="entry name" value="PDC1_HK_sensor"/>
    <property type="match status" value="1"/>
</dbReference>
<dbReference type="SMART" id="SM00387">
    <property type="entry name" value="HATPase_c"/>
    <property type="match status" value="1"/>
</dbReference>
<dbReference type="SUPFAM" id="SSF55785">
    <property type="entry name" value="PYP-like sensor domain (PAS domain)"/>
    <property type="match status" value="3"/>
</dbReference>
<keyword evidence="10" id="KW-0067">ATP-binding</keyword>
<feature type="domain" description="PAC" evidence="18">
    <location>
        <begin position="776"/>
        <end position="828"/>
    </location>
</feature>
<dbReference type="CDD" id="cd00082">
    <property type="entry name" value="HisKA"/>
    <property type="match status" value="1"/>
</dbReference>
<evidence type="ECO:0000256" key="14">
    <source>
        <dbReference type="SAM" id="Coils"/>
    </source>
</evidence>
<evidence type="ECO:0000256" key="2">
    <source>
        <dbReference type="ARBA" id="ARBA00004651"/>
    </source>
</evidence>
<keyword evidence="14" id="KW-0175">Coiled coil</keyword>
<evidence type="ECO:0000259" key="17">
    <source>
        <dbReference type="PROSITE" id="PS50112"/>
    </source>
</evidence>